<name>A0ACB7U427_DIOAL</name>
<organism evidence="1 2">
    <name type="scientific">Dioscorea alata</name>
    <name type="common">Purple yam</name>
    <dbReference type="NCBI Taxonomy" id="55571"/>
    <lineage>
        <taxon>Eukaryota</taxon>
        <taxon>Viridiplantae</taxon>
        <taxon>Streptophyta</taxon>
        <taxon>Embryophyta</taxon>
        <taxon>Tracheophyta</taxon>
        <taxon>Spermatophyta</taxon>
        <taxon>Magnoliopsida</taxon>
        <taxon>Liliopsida</taxon>
        <taxon>Dioscoreales</taxon>
        <taxon>Dioscoreaceae</taxon>
        <taxon>Dioscorea</taxon>
    </lineage>
</organism>
<proteinExistence type="predicted"/>
<protein>
    <submittedName>
        <fullName evidence="1">Protein dehydration-induced 19 C-terminal protein</fullName>
    </submittedName>
</protein>
<accession>A0ACB7U427</accession>
<dbReference type="Proteomes" id="UP000827976">
    <property type="component" value="Chromosome 19"/>
</dbReference>
<dbReference type="EMBL" id="CM037029">
    <property type="protein sequence ID" value="KAH7655088.1"/>
    <property type="molecule type" value="Genomic_DNA"/>
</dbReference>
<reference evidence="2" key="1">
    <citation type="journal article" date="2022" name="Nat. Commun.">
        <title>Chromosome evolution and the genetic basis of agronomically important traits in greater yam.</title>
        <authorList>
            <person name="Bredeson J.V."/>
            <person name="Lyons J.B."/>
            <person name="Oniyinde I.O."/>
            <person name="Okereke N.R."/>
            <person name="Kolade O."/>
            <person name="Nnabue I."/>
            <person name="Nwadili C.O."/>
            <person name="Hribova E."/>
            <person name="Parker M."/>
            <person name="Nwogha J."/>
            <person name="Shu S."/>
            <person name="Carlson J."/>
            <person name="Kariba R."/>
            <person name="Muthemba S."/>
            <person name="Knop K."/>
            <person name="Barton G.J."/>
            <person name="Sherwood A.V."/>
            <person name="Lopez-Montes A."/>
            <person name="Asiedu R."/>
            <person name="Jamnadass R."/>
            <person name="Muchugi A."/>
            <person name="Goodstein D."/>
            <person name="Egesi C.N."/>
            <person name="Featherston J."/>
            <person name="Asfaw A."/>
            <person name="Simpson G.G."/>
            <person name="Dolezel J."/>
            <person name="Hendre P.S."/>
            <person name="Van Deynze A."/>
            <person name="Kumar P.L."/>
            <person name="Obidiegwu J.E."/>
            <person name="Bhattacharjee R."/>
            <person name="Rokhsar D.S."/>
        </authorList>
    </citation>
    <scope>NUCLEOTIDE SEQUENCE [LARGE SCALE GENOMIC DNA]</scope>
    <source>
        <strain evidence="2">cv. TDa95/00328</strain>
    </source>
</reference>
<keyword evidence="2" id="KW-1185">Reference proteome</keyword>
<comment type="caution">
    <text evidence="1">The sequence shown here is derived from an EMBL/GenBank/DDBJ whole genome shotgun (WGS) entry which is preliminary data.</text>
</comment>
<gene>
    <name evidence="1" type="ORF">IHE45_19G183300</name>
</gene>
<evidence type="ECO:0000313" key="2">
    <source>
        <dbReference type="Proteomes" id="UP000827976"/>
    </source>
</evidence>
<evidence type="ECO:0000313" key="1">
    <source>
        <dbReference type="EMBL" id="KAH7655088.1"/>
    </source>
</evidence>
<sequence>MEADSWTRFSAKHQQSAVLQSRHDLYLGLDEIDGGGDDGAEFPCPFCSEDFDIVGLCCHIDEEHPVEANTGDCPLCMTRVGMDLVGHITMQHGSFFKSQRRRRIRKGSSGSHSAFPFLRKEIRQGNLQPLFGGSSFAASSNTAPDPLLSSFILNVPVADSTKDQQIESSDEGTVMDEGSVEKVVESAEPSLSDKDQQERALRSNFVQELVLSTIFEDIL</sequence>